<feature type="compositionally biased region" description="Acidic residues" evidence="1">
    <location>
        <begin position="1"/>
        <end position="12"/>
    </location>
</feature>
<feature type="region of interest" description="Disordered" evidence="1">
    <location>
        <begin position="109"/>
        <end position="129"/>
    </location>
</feature>
<name>A0ABN3T480_9ACTN</name>
<proteinExistence type="predicted"/>
<evidence type="ECO:0000313" key="2">
    <source>
        <dbReference type="EMBL" id="GAA2692588.1"/>
    </source>
</evidence>
<gene>
    <name evidence="2" type="ORF">GCM10010310_51190</name>
</gene>
<comment type="caution">
    <text evidence="2">The sequence shown here is derived from an EMBL/GenBank/DDBJ whole genome shotgun (WGS) entry which is preliminary data.</text>
</comment>
<protein>
    <submittedName>
        <fullName evidence="2">Uncharacterized protein</fullName>
    </submittedName>
</protein>
<keyword evidence="3" id="KW-1185">Reference proteome</keyword>
<dbReference type="EMBL" id="BAAASK010000017">
    <property type="protein sequence ID" value="GAA2692588.1"/>
    <property type="molecule type" value="Genomic_DNA"/>
</dbReference>
<accession>A0ABN3T480</accession>
<dbReference type="Proteomes" id="UP001499989">
    <property type="component" value="Unassembled WGS sequence"/>
</dbReference>
<organism evidence="2 3">
    <name type="scientific">Streptomyces violaceolatus</name>
    <dbReference type="NCBI Taxonomy" id="67378"/>
    <lineage>
        <taxon>Bacteria</taxon>
        <taxon>Bacillati</taxon>
        <taxon>Actinomycetota</taxon>
        <taxon>Actinomycetes</taxon>
        <taxon>Kitasatosporales</taxon>
        <taxon>Streptomycetaceae</taxon>
        <taxon>Streptomyces</taxon>
        <taxon>Streptomyces violaceoruber group</taxon>
    </lineage>
</organism>
<feature type="region of interest" description="Disordered" evidence="1">
    <location>
        <begin position="1"/>
        <end position="65"/>
    </location>
</feature>
<reference evidence="2 3" key="1">
    <citation type="journal article" date="2019" name="Int. J. Syst. Evol. Microbiol.">
        <title>The Global Catalogue of Microorganisms (GCM) 10K type strain sequencing project: providing services to taxonomists for standard genome sequencing and annotation.</title>
        <authorList>
            <consortium name="The Broad Institute Genomics Platform"/>
            <consortium name="The Broad Institute Genome Sequencing Center for Infectious Disease"/>
            <person name="Wu L."/>
            <person name="Ma J."/>
        </authorList>
    </citation>
    <scope>NUCLEOTIDE SEQUENCE [LARGE SCALE GENOMIC DNA]</scope>
    <source>
        <strain evidence="2 3">JCM 4531</strain>
    </source>
</reference>
<evidence type="ECO:0000256" key="1">
    <source>
        <dbReference type="SAM" id="MobiDB-lite"/>
    </source>
</evidence>
<sequence length="129" mass="13812">MPPPGEFEDEAVQAERRGSGGGSPQGREGTGRDGKGRGGGAKTRGNAAPTTRTLPRMPKPNGFAYTATASGTVHITHHNRPATTLNGSRAARFLEEVTAGDPQLVMARWTGTYKHGNERTARNHPRNRR</sequence>
<evidence type="ECO:0000313" key="3">
    <source>
        <dbReference type="Proteomes" id="UP001499989"/>
    </source>
</evidence>